<keyword evidence="2" id="KW-0732">Signal</keyword>
<dbReference type="OrthoDB" id="540611at2759"/>
<dbReference type="Pfam" id="PF07470">
    <property type="entry name" value="Glyco_hydro_88"/>
    <property type="match status" value="1"/>
</dbReference>
<evidence type="ECO:0008006" key="5">
    <source>
        <dbReference type="Google" id="ProtNLM"/>
    </source>
</evidence>
<feature type="chain" id="PRO_5040833264" description="Glycoside hydrolase family 105 protein" evidence="2">
    <location>
        <begin position="21"/>
        <end position="406"/>
    </location>
</feature>
<keyword evidence="1" id="KW-0378">Hydrolase</keyword>
<dbReference type="InterPro" id="IPR010905">
    <property type="entry name" value="Glyco_hydro_88"/>
</dbReference>
<keyword evidence="4" id="KW-1185">Reference proteome</keyword>
<dbReference type="PANTHER" id="PTHR33886">
    <property type="entry name" value="UNSATURATED RHAMNOGALACTURONAN HYDROLASE (EUROFUNG)"/>
    <property type="match status" value="1"/>
</dbReference>
<dbReference type="PANTHER" id="PTHR33886:SF11">
    <property type="entry name" value="WALL GLYCOSYL HYDROLASE YTER, PUTATIVE (AFU_ORTHOLOGUE AFUA_2G14630)-RELATED"/>
    <property type="match status" value="1"/>
</dbReference>
<dbReference type="InterPro" id="IPR052043">
    <property type="entry name" value="PolySaccharide_Degr_Enz"/>
</dbReference>
<dbReference type="InterPro" id="IPR008928">
    <property type="entry name" value="6-hairpin_glycosidase_sf"/>
</dbReference>
<dbReference type="InterPro" id="IPR012341">
    <property type="entry name" value="6hp_glycosidase-like_sf"/>
</dbReference>
<dbReference type="RefSeq" id="XP_058331509.1">
    <property type="nucleotide sequence ID" value="XM_058472506.1"/>
</dbReference>
<evidence type="ECO:0000256" key="2">
    <source>
        <dbReference type="SAM" id="SignalP"/>
    </source>
</evidence>
<proteinExistence type="predicted"/>
<dbReference type="Gene3D" id="1.50.10.10">
    <property type="match status" value="1"/>
</dbReference>
<dbReference type="EMBL" id="JAPQKS010000003">
    <property type="protein sequence ID" value="KAJ5238590.1"/>
    <property type="molecule type" value="Genomic_DNA"/>
</dbReference>
<evidence type="ECO:0000313" key="3">
    <source>
        <dbReference type="EMBL" id="KAJ5238590.1"/>
    </source>
</evidence>
<reference evidence="3" key="2">
    <citation type="journal article" date="2023" name="IMA Fungus">
        <title>Comparative genomic study of the Penicillium genus elucidates a diverse pangenome and 15 lateral gene transfer events.</title>
        <authorList>
            <person name="Petersen C."/>
            <person name="Sorensen T."/>
            <person name="Nielsen M.R."/>
            <person name="Sondergaard T.E."/>
            <person name="Sorensen J.L."/>
            <person name="Fitzpatrick D.A."/>
            <person name="Frisvad J.C."/>
            <person name="Nielsen K.L."/>
        </authorList>
    </citation>
    <scope>NUCLEOTIDE SEQUENCE</scope>
    <source>
        <strain evidence="3">IBT 19713</strain>
    </source>
</reference>
<dbReference type="Proteomes" id="UP001150941">
    <property type="component" value="Unassembled WGS sequence"/>
</dbReference>
<feature type="signal peptide" evidence="2">
    <location>
        <begin position="1"/>
        <end position="20"/>
    </location>
</feature>
<dbReference type="GeneID" id="83199809"/>
<dbReference type="SUPFAM" id="SSF48208">
    <property type="entry name" value="Six-hairpin glycosidases"/>
    <property type="match status" value="1"/>
</dbReference>
<evidence type="ECO:0000256" key="1">
    <source>
        <dbReference type="ARBA" id="ARBA00022801"/>
    </source>
</evidence>
<gene>
    <name evidence="3" type="ORF">N7468_003209</name>
</gene>
<sequence>MPLSYMYWALVFLYAQDALACNRPFSARMADSIISRAQATVQKREAPSASTYLQVGFFQSSLIRLIDYYHTPEAVCAESDWEKYLQSSTDAITPYLLNSTQDASYPLDRLSTANGLLYQYEEYHTRNALSSLRSLRNSVNLQRRNALGGYWYFNYPNWSYLDGMYSLIPFLLSYTTNFDPTNATVPDDVLQQLDLLWTHCRHDGTGLLVHGYDESKSASWANPVTGGSPIVWGRSLGWYFMALVDGLELSSSFPKSMSRYLLSRLIQLTESVISVADSTTGCWWQVMDQANREGNYIESSGSAMFTTALFRAARLGYLPDDLASDARKTADQCYSHLLNAFVVQNDNGTLGYNGTVSVCSLNSSASYEYYISQPLLYNSVHGAAAFVQASLEREIFDDSKDSSRRT</sequence>
<dbReference type="GO" id="GO:0016787">
    <property type="term" value="F:hydrolase activity"/>
    <property type="evidence" value="ECO:0007669"/>
    <property type="project" value="UniProtKB-KW"/>
</dbReference>
<name>A0A9W9P6K2_9EURO</name>
<comment type="caution">
    <text evidence="3">The sequence shown here is derived from an EMBL/GenBank/DDBJ whole genome shotgun (WGS) entry which is preliminary data.</text>
</comment>
<organism evidence="3 4">
    <name type="scientific">Penicillium chermesinum</name>
    <dbReference type="NCBI Taxonomy" id="63820"/>
    <lineage>
        <taxon>Eukaryota</taxon>
        <taxon>Fungi</taxon>
        <taxon>Dikarya</taxon>
        <taxon>Ascomycota</taxon>
        <taxon>Pezizomycotina</taxon>
        <taxon>Eurotiomycetes</taxon>
        <taxon>Eurotiomycetidae</taxon>
        <taxon>Eurotiales</taxon>
        <taxon>Aspergillaceae</taxon>
        <taxon>Penicillium</taxon>
    </lineage>
</organism>
<protein>
    <recommendedName>
        <fullName evidence="5">Glycoside hydrolase family 105 protein</fullName>
    </recommendedName>
</protein>
<reference evidence="3" key="1">
    <citation type="submission" date="2022-11" db="EMBL/GenBank/DDBJ databases">
        <authorList>
            <person name="Petersen C."/>
        </authorList>
    </citation>
    <scope>NUCLEOTIDE SEQUENCE</scope>
    <source>
        <strain evidence="3">IBT 19713</strain>
    </source>
</reference>
<evidence type="ECO:0000313" key="4">
    <source>
        <dbReference type="Proteomes" id="UP001150941"/>
    </source>
</evidence>
<accession>A0A9W9P6K2</accession>
<dbReference type="GO" id="GO:0005975">
    <property type="term" value="P:carbohydrate metabolic process"/>
    <property type="evidence" value="ECO:0007669"/>
    <property type="project" value="InterPro"/>
</dbReference>
<dbReference type="AlphaFoldDB" id="A0A9W9P6K2"/>